<dbReference type="AlphaFoldDB" id="A0A418XEL0"/>
<reference evidence="1 2" key="1">
    <citation type="submission" date="2018-09" db="EMBL/GenBank/DDBJ databases">
        <authorList>
            <person name="Zhu H."/>
        </authorList>
    </citation>
    <scope>NUCLEOTIDE SEQUENCE [LARGE SCALE GENOMIC DNA]</scope>
    <source>
        <strain evidence="1 2">K1S02-6</strain>
    </source>
</reference>
<organism evidence="1 2">
    <name type="scientific">Pseudomonas cavernicola</name>
    <dbReference type="NCBI Taxonomy" id="2320866"/>
    <lineage>
        <taxon>Bacteria</taxon>
        <taxon>Pseudomonadati</taxon>
        <taxon>Pseudomonadota</taxon>
        <taxon>Gammaproteobacteria</taxon>
        <taxon>Pseudomonadales</taxon>
        <taxon>Pseudomonadaceae</taxon>
        <taxon>Pseudomonas</taxon>
    </lineage>
</organism>
<sequence length="62" mass="7019">MPFRTSDELRLAREHHLGSLRRLNDFSNSWSHADRQRGADTINNLKTQLAEIDAELLMAGAA</sequence>
<proteinExistence type="predicted"/>
<protein>
    <submittedName>
        <fullName evidence="1">Uncharacterized protein</fullName>
    </submittedName>
</protein>
<accession>A0A418XEL0</accession>
<evidence type="ECO:0000313" key="2">
    <source>
        <dbReference type="Proteomes" id="UP000284021"/>
    </source>
</evidence>
<comment type="caution">
    <text evidence="1">The sequence shown here is derived from an EMBL/GenBank/DDBJ whole genome shotgun (WGS) entry which is preliminary data.</text>
</comment>
<keyword evidence="2" id="KW-1185">Reference proteome</keyword>
<dbReference type="EMBL" id="QYUR01000003">
    <property type="protein sequence ID" value="RJG10966.1"/>
    <property type="molecule type" value="Genomic_DNA"/>
</dbReference>
<dbReference type="Proteomes" id="UP000284021">
    <property type="component" value="Unassembled WGS sequence"/>
</dbReference>
<dbReference type="RefSeq" id="WP_119955098.1">
    <property type="nucleotide sequence ID" value="NZ_QYUR01000003.1"/>
</dbReference>
<gene>
    <name evidence="1" type="ORF">D3879_14910</name>
</gene>
<name>A0A418XEL0_9PSED</name>
<evidence type="ECO:0000313" key="1">
    <source>
        <dbReference type="EMBL" id="RJG10966.1"/>
    </source>
</evidence>